<protein>
    <submittedName>
        <fullName evidence="1">Uncharacterized protein</fullName>
    </submittedName>
</protein>
<gene>
    <name evidence="1" type="ORF">FBU59_002951</name>
</gene>
<evidence type="ECO:0000313" key="2">
    <source>
        <dbReference type="Proteomes" id="UP001150603"/>
    </source>
</evidence>
<feature type="non-terminal residue" evidence="1">
    <location>
        <position position="147"/>
    </location>
</feature>
<reference evidence="1" key="1">
    <citation type="submission" date="2022-07" db="EMBL/GenBank/DDBJ databases">
        <title>Phylogenomic reconstructions and comparative analyses of Kickxellomycotina fungi.</title>
        <authorList>
            <person name="Reynolds N.K."/>
            <person name="Stajich J.E."/>
            <person name="Barry K."/>
            <person name="Grigoriev I.V."/>
            <person name="Crous P."/>
            <person name="Smith M.E."/>
        </authorList>
    </citation>
    <scope>NUCLEOTIDE SEQUENCE</scope>
    <source>
        <strain evidence="1">NRRL 5244</strain>
    </source>
</reference>
<comment type="caution">
    <text evidence="1">The sequence shown here is derived from an EMBL/GenBank/DDBJ whole genome shotgun (WGS) entry which is preliminary data.</text>
</comment>
<proteinExistence type="predicted"/>
<accession>A0ACC1J9M3</accession>
<organism evidence="1 2">
    <name type="scientific">Linderina macrospora</name>
    <dbReference type="NCBI Taxonomy" id="4868"/>
    <lineage>
        <taxon>Eukaryota</taxon>
        <taxon>Fungi</taxon>
        <taxon>Fungi incertae sedis</taxon>
        <taxon>Zoopagomycota</taxon>
        <taxon>Kickxellomycotina</taxon>
        <taxon>Kickxellomycetes</taxon>
        <taxon>Kickxellales</taxon>
        <taxon>Kickxellaceae</taxon>
        <taxon>Linderina</taxon>
    </lineage>
</organism>
<dbReference type="Proteomes" id="UP001150603">
    <property type="component" value="Unassembled WGS sequence"/>
</dbReference>
<keyword evidence="2" id="KW-1185">Reference proteome</keyword>
<evidence type="ECO:0000313" key="1">
    <source>
        <dbReference type="EMBL" id="KAJ1943300.1"/>
    </source>
</evidence>
<dbReference type="EMBL" id="JANBPW010001741">
    <property type="protein sequence ID" value="KAJ1943300.1"/>
    <property type="molecule type" value="Genomic_DNA"/>
</dbReference>
<name>A0ACC1J9M3_9FUNG</name>
<sequence length="147" mass="16526">MQHNEQLPHFESAVSGGPTDFKTTSKLASEGHMGLQVSKSVDLDSIGSEKQQVNKQEAGRVAAPANKYDVFGWVKCIWHTYKFQCCMAIWLLITAYFIASMTLKEKTQLSDILPFILLYVFISFKMLFAFVDTALITKPVGKFYDSA</sequence>